<dbReference type="GO" id="GO:0005634">
    <property type="term" value="C:nucleus"/>
    <property type="evidence" value="ECO:0007669"/>
    <property type="project" value="UniProtKB-SubCell"/>
</dbReference>
<protein>
    <recommendedName>
        <fullName evidence="4">RSE1/DDB1/CPSF1 C-terminal domain-containing protein</fullName>
    </recommendedName>
</protein>
<dbReference type="InterPro" id="IPR050358">
    <property type="entry name" value="RSE1/DDB1/CFT1"/>
</dbReference>
<reference evidence="5" key="1">
    <citation type="submission" date="2021-02" db="EMBL/GenBank/DDBJ databases">
        <authorList>
            <person name="Nowell W R."/>
        </authorList>
    </citation>
    <scope>NUCLEOTIDE SEQUENCE</scope>
</reference>
<dbReference type="InterPro" id="IPR004871">
    <property type="entry name" value="RSE1/DDB1/CPSF1_C"/>
</dbReference>
<name>A0A8S2X2L0_9BILA</name>
<sequence>DHDFFQHLEMHMRAEYQTVCGRDQSAFRSYYLPVKHVIDGDLCEQYSNLDMTKQKLIADGLDRTPSEVSKKLEDLRTRYAF</sequence>
<gene>
    <name evidence="5" type="ORF">TMI583_LOCUS46708</name>
</gene>
<evidence type="ECO:0000256" key="3">
    <source>
        <dbReference type="ARBA" id="ARBA00038266"/>
    </source>
</evidence>
<dbReference type="AlphaFoldDB" id="A0A8S2X2L0"/>
<dbReference type="PANTHER" id="PTHR10644">
    <property type="entry name" value="DNA REPAIR/RNA PROCESSING CPSF FAMILY"/>
    <property type="match status" value="1"/>
</dbReference>
<accession>A0A8S2X2L0</accession>
<dbReference type="FunFam" id="1.10.150.910:FF:000002">
    <property type="entry name" value="Splicing factor 3B subunit 3"/>
    <property type="match status" value="1"/>
</dbReference>
<evidence type="ECO:0000256" key="2">
    <source>
        <dbReference type="ARBA" id="ARBA00023242"/>
    </source>
</evidence>
<dbReference type="Gene3D" id="1.10.150.910">
    <property type="match status" value="1"/>
</dbReference>
<dbReference type="Pfam" id="PF03178">
    <property type="entry name" value="CPSF_A"/>
    <property type="match status" value="1"/>
</dbReference>
<dbReference type="GO" id="GO:0003676">
    <property type="term" value="F:nucleic acid binding"/>
    <property type="evidence" value="ECO:0007669"/>
    <property type="project" value="InterPro"/>
</dbReference>
<comment type="caution">
    <text evidence="5">The sequence shown here is derived from an EMBL/GenBank/DDBJ whole genome shotgun (WGS) entry which is preliminary data.</text>
</comment>
<feature type="non-terminal residue" evidence="5">
    <location>
        <position position="81"/>
    </location>
</feature>
<comment type="subcellular location">
    <subcellularLocation>
        <location evidence="1">Nucleus</location>
    </subcellularLocation>
</comment>
<feature type="domain" description="RSE1/DDB1/CPSF1 C-terminal" evidence="4">
    <location>
        <begin position="2"/>
        <end position="47"/>
    </location>
</feature>
<evidence type="ECO:0000313" key="5">
    <source>
        <dbReference type="EMBL" id="CAF4471183.1"/>
    </source>
</evidence>
<evidence type="ECO:0000256" key="1">
    <source>
        <dbReference type="ARBA" id="ARBA00004123"/>
    </source>
</evidence>
<proteinExistence type="inferred from homology"/>
<dbReference type="EMBL" id="CAJOBA010087817">
    <property type="protein sequence ID" value="CAF4471183.1"/>
    <property type="molecule type" value="Genomic_DNA"/>
</dbReference>
<organism evidence="5 6">
    <name type="scientific">Didymodactylos carnosus</name>
    <dbReference type="NCBI Taxonomy" id="1234261"/>
    <lineage>
        <taxon>Eukaryota</taxon>
        <taxon>Metazoa</taxon>
        <taxon>Spiralia</taxon>
        <taxon>Gnathifera</taxon>
        <taxon>Rotifera</taxon>
        <taxon>Eurotatoria</taxon>
        <taxon>Bdelloidea</taxon>
        <taxon>Philodinida</taxon>
        <taxon>Philodinidae</taxon>
        <taxon>Didymodactylos</taxon>
    </lineage>
</organism>
<comment type="similarity">
    <text evidence="3">Belongs to the RSE1 family.</text>
</comment>
<dbReference type="Proteomes" id="UP000682733">
    <property type="component" value="Unassembled WGS sequence"/>
</dbReference>
<keyword evidence="2" id="KW-0539">Nucleus</keyword>
<evidence type="ECO:0000313" key="6">
    <source>
        <dbReference type="Proteomes" id="UP000682733"/>
    </source>
</evidence>
<evidence type="ECO:0000259" key="4">
    <source>
        <dbReference type="Pfam" id="PF03178"/>
    </source>
</evidence>